<evidence type="ECO:0000313" key="3">
    <source>
        <dbReference type="Proteomes" id="UP001187531"/>
    </source>
</evidence>
<accession>A0AA88I5K0</accession>
<name>A0AA88I5K0_ARTSF</name>
<keyword evidence="1" id="KW-1133">Transmembrane helix</keyword>
<evidence type="ECO:0000256" key="1">
    <source>
        <dbReference type="SAM" id="Phobius"/>
    </source>
</evidence>
<feature type="non-terminal residue" evidence="2">
    <location>
        <position position="110"/>
    </location>
</feature>
<comment type="caution">
    <text evidence="2">The sequence shown here is derived from an EMBL/GenBank/DDBJ whole genome shotgun (WGS) entry which is preliminary data.</text>
</comment>
<evidence type="ECO:0000313" key="2">
    <source>
        <dbReference type="EMBL" id="KAK2723218.1"/>
    </source>
</evidence>
<dbReference type="Proteomes" id="UP001187531">
    <property type="component" value="Unassembled WGS sequence"/>
</dbReference>
<organism evidence="2 3">
    <name type="scientific">Artemia franciscana</name>
    <name type="common">Brine shrimp</name>
    <name type="synonym">Artemia sanfranciscana</name>
    <dbReference type="NCBI Taxonomy" id="6661"/>
    <lineage>
        <taxon>Eukaryota</taxon>
        <taxon>Metazoa</taxon>
        <taxon>Ecdysozoa</taxon>
        <taxon>Arthropoda</taxon>
        <taxon>Crustacea</taxon>
        <taxon>Branchiopoda</taxon>
        <taxon>Anostraca</taxon>
        <taxon>Artemiidae</taxon>
        <taxon>Artemia</taxon>
    </lineage>
</organism>
<proteinExistence type="predicted"/>
<keyword evidence="3" id="KW-1185">Reference proteome</keyword>
<protein>
    <submittedName>
        <fullName evidence="2">Uncharacterized protein</fullName>
    </submittedName>
</protein>
<sequence length="110" mass="12733">FFSVVSLTYCCSLEVESGHIFNLPFGMIFRWFAIFCIYSIFLVILYLLSDLSRLSLYLEVDWGSANCLVFTSLSGCFILISTLIICFTIYKMDGYYWLPEQAKHEFLVTA</sequence>
<keyword evidence="1" id="KW-0812">Transmembrane</keyword>
<dbReference type="EMBL" id="JAVRJZ010000004">
    <property type="protein sequence ID" value="KAK2723218.1"/>
    <property type="molecule type" value="Genomic_DNA"/>
</dbReference>
<keyword evidence="1" id="KW-0472">Membrane</keyword>
<feature type="transmembrane region" description="Helical" evidence="1">
    <location>
        <begin position="68"/>
        <end position="90"/>
    </location>
</feature>
<feature type="transmembrane region" description="Helical" evidence="1">
    <location>
        <begin position="28"/>
        <end position="48"/>
    </location>
</feature>
<dbReference type="AlphaFoldDB" id="A0AA88I5K0"/>
<feature type="non-terminal residue" evidence="2">
    <location>
        <position position="1"/>
    </location>
</feature>
<gene>
    <name evidence="2" type="ORF">QYM36_001782</name>
</gene>
<reference evidence="2" key="1">
    <citation type="submission" date="2023-07" db="EMBL/GenBank/DDBJ databases">
        <title>Chromosome-level genome assembly of Artemia franciscana.</title>
        <authorList>
            <person name="Jo E."/>
        </authorList>
    </citation>
    <scope>NUCLEOTIDE SEQUENCE</scope>
    <source>
        <tissue evidence="2">Whole body</tissue>
    </source>
</reference>